<evidence type="ECO:0000313" key="2">
    <source>
        <dbReference type="EMBL" id="KRN67186.1"/>
    </source>
</evidence>
<protein>
    <submittedName>
        <fullName evidence="2">RopB protein</fullName>
    </submittedName>
</protein>
<dbReference type="Pfam" id="PF01381">
    <property type="entry name" value="HTH_3"/>
    <property type="match status" value="1"/>
</dbReference>
<dbReference type="SUPFAM" id="SSF47413">
    <property type="entry name" value="lambda repressor-like DNA-binding domains"/>
    <property type="match status" value="1"/>
</dbReference>
<dbReference type="PANTHER" id="PTHR37038">
    <property type="entry name" value="TRANSCRIPTIONAL REGULATOR-RELATED"/>
    <property type="match status" value="1"/>
</dbReference>
<comment type="caution">
    <text evidence="2">The sequence shown here is derived from an EMBL/GenBank/DDBJ whole genome shotgun (WGS) entry which is preliminary data.</text>
</comment>
<accession>A0A0R2IPS3</accession>
<dbReference type="Gene3D" id="1.10.260.40">
    <property type="entry name" value="lambda repressor-like DNA-binding domains"/>
    <property type="match status" value="1"/>
</dbReference>
<evidence type="ECO:0000259" key="1">
    <source>
        <dbReference type="PROSITE" id="PS50943"/>
    </source>
</evidence>
<dbReference type="GO" id="GO:0003677">
    <property type="term" value="F:DNA binding"/>
    <property type="evidence" value="ECO:0007669"/>
    <property type="project" value="InterPro"/>
</dbReference>
<keyword evidence="3" id="KW-1185">Reference proteome</keyword>
<dbReference type="AlphaFoldDB" id="A0A0R2IPS3"/>
<dbReference type="InterPro" id="IPR053163">
    <property type="entry name" value="HTH-type_regulator_Rgg"/>
</dbReference>
<dbReference type="EMBL" id="JQBR01000002">
    <property type="protein sequence ID" value="KRN67186.1"/>
    <property type="molecule type" value="Genomic_DNA"/>
</dbReference>
<dbReference type="SMART" id="SM00530">
    <property type="entry name" value="HTH_XRE"/>
    <property type="match status" value="1"/>
</dbReference>
<name>A0A0R2IPS3_9LACO</name>
<evidence type="ECO:0000313" key="3">
    <source>
        <dbReference type="Proteomes" id="UP000051568"/>
    </source>
</evidence>
<feature type="domain" description="HTH cro/C1-type" evidence="1">
    <location>
        <begin position="21"/>
        <end position="74"/>
    </location>
</feature>
<dbReference type="Proteomes" id="UP000051568">
    <property type="component" value="Unassembled WGS sequence"/>
</dbReference>
<sequence length="308" mass="35334">MDMLQICHIGGIEMEKIGCTIHRIRIEKGLTQKEVYGKIVSRSFASRFEKGANDIGASKLFLILDNLAISADELRYIQQNYQPSPLEQALLTVMKAYAAQNFPAISQWIQEHSHSPHAYDKLVSSYASILLLAYDHSSIGITTTTRPIYLHLQQAKMWTIQELKLVNILVPIVATTKGLSALHPLTERMAANCLHYQTKWGDPFNVLNNLVEFYGTLLQTYLNFHDYQAARQLKSKITALDSHNLNWDGRLAQQFWIGIWELYFGDWTLGNELLDEVTALEKRHKPRIDNTLFAIRKLRTQAAKTYRQ</sequence>
<reference evidence="2 3" key="1">
    <citation type="journal article" date="2015" name="Genome Announc.">
        <title>Expanding the biotechnology potential of lactobacilli through comparative genomics of 213 strains and associated genera.</title>
        <authorList>
            <person name="Sun Z."/>
            <person name="Harris H.M."/>
            <person name="McCann A."/>
            <person name="Guo C."/>
            <person name="Argimon S."/>
            <person name="Zhang W."/>
            <person name="Yang X."/>
            <person name="Jeffery I.B."/>
            <person name="Cooney J.C."/>
            <person name="Kagawa T.F."/>
            <person name="Liu W."/>
            <person name="Song Y."/>
            <person name="Salvetti E."/>
            <person name="Wrobel A."/>
            <person name="Rasinkangas P."/>
            <person name="Parkhill J."/>
            <person name="Rea M.C."/>
            <person name="O'Sullivan O."/>
            <person name="Ritari J."/>
            <person name="Douillard F.P."/>
            <person name="Paul Ross R."/>
            <person name="Yang R."/>
            <person name="Briner A.E."/>
            <person name="Felis G.E."/>
            <person name="de Vos W.M."/>
            <person name="Barrangou R."/>
            <person name="Klaenhammer T.R."/>
            <person name="Caufield P.W."/>
            <person name="Cui Y."/>
            <person name="Zhang H."/>
            <person name="O'Toole P.W."/>
        </authorList>
    </citation>
    <scope>NUCLEOTIDE SEQUENCE [LARGE SCALE GENOMIC DNA]</scope>
    <source>
        <strain evidence="2 3">DSM 17757</strain>
    </source>
</reference>
<dbReference type="PROSITE" id="PS50943">
    <property type="entry name" value="HTH_CROC1"/>
    <property type="match status" value="1"/>
</dbReference>
<dbReference type="PATRIC" id="fig|319652.3.peg.726"/>
<dbReference type="InterPro" id="IPR010982">
    <property type="entry name" value="Lambda_DNA-bd_dom_sf"/>
</dbReference>
<dbReference type="STRING" id="319652.IV80_GL000719"/>
<dbReference type="InterPro" id="IPR001387">
    <property type="entry name" value="Cro/C1-type_HTH"/>
</dbReference>
<proteinExistence type="predicted"/>
<gene>
    <name evidence="2" type="ORF">IV80_GL000719</name>
</gene>
<dbReference type="CDD" id="cd00093">
    <property type="entry name" value="HTH_XRE"/>
    <property type="match status" value="1"/>
</dbReference>
<organism evidence="2 3">
    <name type="scientific">Pediococcus cellicola</name>
    <dbReference type="NCBI Taxonomy" id="319652"/>
    <lineage>
        <taxon>Bacteria</taxon>
        <taxon>Bacillati</taxon>
        <taxon>Bacillota</taxon>
        <taxon>Bacilli</taxon>
        <taxon>Lactobacillales</taxon>
        <taxon>Lactobacillaceae</taxon>
        <taxon>Pediococcus</taxon>
    </lineage>
</organism>